<dbReference type="PANTHER" id="PTHR35385">
    <property type="entry name" value="PROTEIN B, PUTATIVE-RELATED-RELATED"/>
    <property type="match status" value="1"/>
</dbReference>
<gene>
    <name evidence="2" type="ORF">GLOINDRAFT_10748</name>
</gene>
<protein>
    <submittedName>
        <fullName evidence="2">Uncharacterized protein</fullName>
    </submittedName>
</protein>
<dbReference type="EMBL" id="KI298936">
    <property type="protein sequence ID" value="ERZ98221.1"/>
    <property type="molecule type" value="Genomic_DNA"/>
</dbReference>
<evidence type="ECO:0000256" key="1">
    <source>
        <dbReference type="SAM" id="MobiDB-lite"/>
    </source>
</evidence>
<name>U9SSX8_RHIID</name>
<evidence type="ECO:0000313" key="2">
    <source>
        <dbReference type="EMBL" id="ERZ98221.1"/>
    </source>
</evidence>
<feature type="region of interest" description="Disordered" evidence="1">
    <location>
        <begin position="93"/>
        <end position="116"/>
    </location>
</feature>
<dbReference type="PANTHER" id="PTHR35385:SF2">
    <property type="entry name" value="PROTEIN B, PUTATIVE-RELATED"/>
    <property type="match status" value="1"/>
</dbReference>
<sequence>MPFFGHGPQVGPKVFLTDDSSAERNALKLCWPEGIRLLCTFHILQKMKEILYTKSGSEMHTHYKQMFYGRYPQLRKHFEILWERHCFMPQNIPSRKTRKASKKEQKSAKLKQCIGS</sequence>
<dbReference type="AlphaFoldDB" id="U9SSX8"/>
<accession>U9SSX8</accession>
<dbReference type="HOGENOM" id="CLU_2098138_0_0_1"/>
<reference evidence="2" key="1">
    <citation type="submission" date="2013-07" db="EMBL/GenBank/DDBJ databases">
        <title>The genome of an arbuscular mycorrhizal fungus provides insights into the evolution of the oldest plant symbiosis.</title>
        <authorList>
            <consortium name="DOE Joint Genome Institute"/>
            <person name="Tisserant E."/>
            <person name="Malbreil M."/>
            <person name="Kuo A."/>
            <person name="Kohler A."/>
            <person name="Symeonidi A."/>
            <person name="Balestrini R."/>
            <person name="Charron P."/>
            <person name="Duensing N."/>
            <person name="Frei-dit-Frey N."/>
            <person name="Gianinazzi-Pearson V."/>
            <person name="Gilbert B."/>
            <person name="Handa Y."/>
            <person name="Hijri M."/>
            <person name="Kaul R."/>
            <person name="Kawaguchi M."/>
            <person name="Krajinski F."/>
            <person name="Lammers P."/>
            <person name="Lapierre D."/>
            <person name="Masclaux F.G."/>
            <person name="Murat C."/>
            <person name="Morin E."/>
            <person name="Ndikumana S."/>
            <person name="Pagni M."/>
            <person name="Petitpierre D."/>
            <person name="Requena N."/>
            <person name="Rosikiewicz P."/>
            <person name="Riley R."/>
            <person name="Saito K."/>
            <person name="San Clemente H."/>
            <person name="Shapiro H."/>
            <person name="van Tuinen D."/>
            <person name="Becard G."/>
            <person name="Bonfante P."/>
            <person name="Paszkowski U."/>
            <person name="Shachar-Hill Y."/>
            <person name="Young J.P."/>
            <person name="Sanders I.R."/>
            <person name="Henrissat B."/>
            <person name="Rensing S.A."/>
            <person name="Grigoriev I.V."/>
            <person name="Corradi N."/>
            <person name="Roux C."/>
            <person name="Martin F."/>
        </authorList>
    </citation>
    <scope>NUCLEOTIDE SEQUENCE</scope>
    <source>
        <strain evidence="2">DAOM 197198</strain>
    </source>
</reference>
<proteinExistence type="predicted"/>
<organism evidence="2">
    <name type="scientific">Rhizophagus irregularis (strain DAOM 181602 / DAOM 197198 / MUCL 43194)</name>
    <name type="common">Arbuscular mycorrhizal fungus</name>
    <name type="synonym">Glomus intraradices</name>
    <dbReference type="NCBI Taxonomy" id="747089"/>
    <lineage>
        <taxon>Eukaryota</taxon>
        <taxon>Fungi</taxon>
        <taxon>Fungi incertae sedis</taxon>
        <taxon>Mucoromycota</taxon>
        <taxon>Glomeromycotina</taxon>
        <taxon>Glomeromycetes</taxon>
        <taxon>Glomerales</taxon>
        <taxon>Glomeraceae</taxon>
        <taxon>Rhizophagus</taxon>
    </lineage>
</organism>